<sequence length="459" mass="48430">MKNTQNKTGEISDRTAHSSYLQVPLKLGVILIASILSAATHAASPIAGLLQNTSGINSSQSNMANVIEIACPGGRGINADDFQDRCDAVVNSALNRSIPQTFNALQQTSPEQIPSQGVSATRTSFNAIAGRMSALRAGARGFQVAGMGSGAVPINLASLANPLGGAAGDSSGVWDRLGGFVNGNYNTGNVDTDVNQLGYNLNSGSINAGIDYRFGSDLIVGAAFTYTRTESSFDRSGGTLDSDAYTGALYSTYYATDNLYFDGVATMGAIDYASVRHIQYTVPTETVNTLAKAAPTGNQYSVSVGSGYNFAVKQWLFNPYVKANYIKLDVDGFSESGGSGWGMAFADQGVESVTTTVGNQISYAVSTAWGVFTPNVRGEWHHQYKDGSHNIAVRFLGDSSSGLAFNTVTNAPDRNYFTVGTGVSGTFAQGFSAFLNYDALVGYRDVESHLFTMGARLEF</sequence>
<name>A0A126T9B6_9GAMM</name>
<dbReference type="NCBIfam" id="TIGR01414">
    <property type="entry name" value="autotrans_barl"/>
    <property type="match status" value="1"/>
</dbReference>
<dbReference type="GO" id="GO:0019867">
    <property type="term" value="C:outer membrane"/>
    <property type="evidence" value="ECO:0007669"/>
    <property type="project" value="InterPro"/>
</dbReference>
<dbReference type="STRING" id="1538553.JT25_019620"/>
<accession>A0A126T9B6</accession>
<dbReference type="Proteomes" id="UP000030512">
    <property type="component" value="Chromosome"/>
</dbReference>
<dbReference type="SMART" id="SM00869">
    <property type="entry name" value="Autotransporter"/>
    <property type="match status" value="1"/>
</dbReference>
<keyword evidence="3" id="KW-1185">Reference proteome</keyword>
<dbReference type="SUPFAM" id="SSF103515">
    <property type="entry name" value="Autotransporter"/>
    <property type="match status" value="1"/>
</dbReference>
<dbReference type="AlphaFoldDB" id="A0A126T9B6"/>
<dbReference type="InterPro" id="IPR036709">
    <property type="entry name" value="Autotransporte_beta_dom_sf"/>
</dbReference>
<dbReference type="EMBL" id="CP014476">
    <property type="protein sequence ID" value="AMK78670.1"/>
    <property type="molecule type" value="Genomic_DNA"/>
</dbReference>
<gene>
    <name evidence="2" type="ORF">JT25_019620</name>
</gene>
<evidence type="ECO:0000313" key="2">
    <source>
        <dbReference type="EMBL" id="AMK78670.1"/>
    </source>
</evidence>
<dbReference type="InterPro" id="IPR006315">
    <property type="entry name" value="OM_autotransptr_brl_dom"/>
</dbReference>
<evidence type="ECO:0000259" key="1">
    <source>
        <dbReference type="PROSITE" id="PS51208"/>
    </source>
</evidence>
<dbReference type="PROSITE" id="PS51208">
    <property type="entry name" value="AUTOTRANSPORTER"/>
    <property type="match status" value="1"/>
</dbReference>
<feature type="domain" description="Autotransporter" evidence="1">
    <location>
        <begin position="172"/>
        <end position="459"/>
    </location>
</feature>
<proteinExistence type="predicted"/>
<reference evidence="2 3" key="1">
    <citation type="journal article" date="2015" name="Environ. Microbiol.">
        <title>Methane oxidation coupled to nitrate reduction under hypoxia by the Gammaproteobacterium Methylomonas denitrificans, sp. nov. type strain FJG1.</title>
        <authorList>
            <person name="Kits K.D."/>
            <person name="Klotz M.G."/>
            <person name="Stein L.Y."/>
        </authorList>
    </citation>
    <scope>NUCLEOTIDE SEQUENCE [LARGE SCALE GENOMIC DNA]</scope>
    <source>
        <strain evidence="2 3">FJG1</strain>
    </source>
</reference>
<dbReference type="OrthoDB" id="5699539at2"/>
<dbReference type="InterPro" id="IPR005546">
    <property type="entry name" value="Autotransporte_beta"/>
</dbReference>
<organism evidence="2 3">
    <name type="scientific">Methylomonas denitrificans</name>
    <dbReference type="NCBI Taxonomy" id="1538553"/>
    <lineage>
        <taxon>Bacteria</taxon>
        <taxon>Pseudomonadati</taxon>
        <taxon>Pseudomonadota</taxon>
        <taxon>Gammaproteobacteria</taxon>
        <taxon>Methylococcales</taxon>
        <taxon>Methylococcaceae</taxon>
        <taxon>Methylomonas</taxon>
    </lineage>
</organism>
<dbReference type="Pfam" id="PF03797">
    <property type="entry name" value="Autotransporter"/>
    <property type="match status" value="1"/>
</dbReference>
<dbReference type="KEGG" id="mdn:JT25_019620"/>
<protein>
    <submittedName>
        <fullName evidence="2">Autotransporter outer membrane beta-barrel domain-containing protein</fullName>
    </submittedName>
</protein>
<dbReference type="Gene3D" id="2.40.128.130">
    <property type="entry name" value="Autotransporter beta-domain"/>
    <property type="match status" value="1"/>
</dbReference>
<dbReference type="RefSeq" id="WP_036274125.1">
    <property type="nucleotide sequence ID" value="NZ_CP014476.1"/>
</dbReference>
<evidence type="ECO:0000313" key="3">
    <source>
        <dbReference type="Proteomes" id="UP000030512"/>
    </source>
</evidence>